<accession>A0ABM3QPZ6</accession>
<reference evidence="3" key="2">
    <citation type="submission" date="2025-08" db="UniProtKB">
        <authorList>
            <consortium name="RefSeq"/>
        </authorList>
    </citation>
    <scope>IDENTIFICATION</scope>
    <source>
        <tissue evidence="3">Leaf</tissue>
    </source>
</reference>
<dbReference type="PANTHER" id="PTHR31374:SF139">
    <property type="entry name" value="OS02G0143300 PROTEIN"/>
    <property type="match status" value="1"/>
</dbReference>
<gene>
    <name evidence="3" type="primary">LOC130461378</name>
</gene>
<dbReference type="RefSeq" id="XP_056685443.1">
    <property type="nucleotide sequence ID" value="XM_056829465.1"/>
</dbReference>
<evidence type="ECO:0000313" key="2">
    <source>
        <dbReference type="Proteomes" id="UP000813463"/>
    </source>
</evidence>
<dbReference type="Proteomes" id="UP000813463">
    <property type="component" value="Chromosome 1"/>
</dbReference>
<evidence type="ECO:0000313" key="3">
    <source>
        <dbReference type="RefSeq" id="XP_056685443.1"/>
    </source>
</evidence>
<proteinExistence type="inferred from homology"/>
<organism evidence="2 3">
    <name type="scientific">Spinacia oleracea</name>
    <name type="common">Spinach</name>
    <dbReference type="NCBI Taxonomy" id="3562"/>
    <lineage>
        <taxon>Eukaryota</taxon>
        <taxon>Viridiplantae</taxon>
        <taxon>Streptophyta</taxon>
        <taxon>Embryophyta</taxon>
        <taxon>Tracheophyta</taxon>
        <taxon>Spermatophyta</taxon>
        <taxon>Magnoliopsida</taxon>
        <taxon>eudicotyledons</taxon>
        <taxon>Gunneridae</taxon>
        <taxon>Pentapetalae</taxon>
        <taxon>Caryophyllales</taxon>
        <taxon>Chenopodiaceae</taxon>
        <taxon>Chenopodioideae</taxon>
        <taxon>Anserineae</taxon>
        <taxon>Spinacia</taxon>
    </lineage>
</organism>
<dbReference type="PANTHER" id="PTHR31374">
    <property type="entry name" value="AUXIN-INDUCED PROTEIN-LIKE-RELATED"/>
    <property type="match status" value="1"/>
</dbReference>
<dbReference type="InterPro" id="IPR003676">
    <property type="entry name" value="SAUR_fam"/>
</dbReference>
<comment type="similarity">
    <text evidence="1">Belongs to the ARG7 family.</text>
</comment>
<dbReference type="GeneID" id="130461378"/>
<sequence length="181" mass="21135">MKAMSVARGRNIRRLVLLRAHHHHRRSLISYRKFKGPNISYNEPSYKRWCNPHTEKVPRGSLPVYVGPAEKRFIIPMSFLSMPDFIRLVEKVAEEFGFEQQGGLKIPCEEDDFEEIMFKCFEIHKTISKTRNRMRATRDIRSTTLKNTGGLLALQSRRWSAPGAERLARSKKGLRSWHINV</sequence>
<keyword evidence="2" id="KW-1185">Reference proteome</keyword>
<protein>
    <submittedName>
        <fullName evidence="3">Auxin-responsive protein SAUR41-like</fullName>
    </submittedName>
</protein>
<evidence type="ECO:0000256" key="1">
    <source>
        <dbReference type="ARBA" id="ARBA00006974"/>
    </source>
</evidence>
<name>A0ABM3QPZ6_SPIOL</name>
<reference evidence="2" key="1">
    <citation type="journal article" date="2021" name="Nat. Commun.">
        <title>Genomic analyses provide insights into spinach domestication and the genetic basis of agronomic traits.</title>
        <authorList>
            <person name="Cai X."/>
            <person name="Sun X."/>
            <person name="Xu C."/>
            <person name="Sun H."/>
            <person name="Wang X."/>
            <person name="Ge C."/>
            <person name="Zhang Z."/>
            <person name="Wang Q."/>
            <person name="Fei Z."/>
            <person name="Jiao C."/>
            <person name="Wang Q."/>
        </authorList>
    </citation>
    <scope>NUCLEOTIDE SEQUENCE [LARGE SCALE GENOMIC DNA]</scope>
    <source>
        <strain evidence="2">cv. Varoflay</strain>
    </source>
</reference>
<dbReference type="Pfam" id="PF02519">
    <property type="entry name" value="Auxin_inducible"/>
    <property type="match status" value="1"/>
</dbReference>